<evidence type="ECO:0000256" key="4">
    <source>
        <dbReference type="ARBA" id="ARBA00022884"/>
    </source>
</evidence>
<dbReference type="Gene3D" id="1.10.1200.60">
    <property type="match status" value="1"/>
</dbReference>
<dbReference type="InterPro" id="IPR000196">
    <property type="entry name" value="Ribosomal_eL19_dom"/>
</dbReference>
<gene>
    <name evidence="7" type="primary">rpl19e</name>
    <name evidence="10" type="ORF">SBU_000893</name>
</gene>
<dbReference type="InterPro" id="IPR035970">
    <property type="entry name" value="60S_ribosomal_eL19_sf"/>
</dbReference>
<dbReference type="SMART" id="SM01416">
    <property type="entry name" value="Ribosomal_L19e"/>
    <property type="match status" value="1"/>
</dbReference>
<reference evidence="10" key="1">
    <citation type="submission" date="2016-05" db="EMBL/GenBank/DDBJ databases">
        <title>Microbial consortia oxidize butane by reversing methanogenesis.</title>
        <authorList>
            <person name="Laso-Perez R."/>
            <person name="Richter M."/>
            <person name="Wegener G."/>
            <person name="Musat F."/>
        </authorList>
    </citation>
    <scope>NUCLEOTIDE SEQUENCE [LARGE SCALE GENOMIC DNA]</scope>
    <source>
        <strain evidence="10">BOX1</strain>
    </source>
</reference>
<dbReference type="PATRIC" id="fig|1839936.3.peg.901"/>
<keyword evidence="4 7" id="KW-0694">RNA-binding</keyword>
<feature type="domain" description="Large ribosomal subunit protein eL19" evidence="9">
    <location>
        <begin position="10"/>
        <end position="153"/>
    </location>
</feature>
<dbReference type="PROSITE" id="PS00526">
    <property type="entry name" value="RIBOSOMAL_L19E"/>
    <property type="match status" value="1"/>
</dbReference>
<dbReference type="SUPFAM" id="SSF48140">
    <property type="entry name" value="Ribosomal protein L19 (L19e)"/>
    <property type="match status" value="1"/>
</dbReference>
<dbReference type="Gene3D" id="1.10.1650.10">
    <property type="match status" value="1"/>
</dbReference>
<keyword evidence="3 7" id="KW-0699">rRNA-binding</keyword>
<protein>
    <recommendedName>
        <fullName evidence="7">Large ribosomal subunit protein eL19</fullName>
    </recommendedName>
</protein>
<dbReference type="GO" id="GO:0003735">
    <property type="term" value="F:structural constituent of ribosome"/>
    <property type="evidence" value="ECO:0007669"/>
    <property type="project" value="InterPro"/>
</dbReference>
<dbReference type="InterPro" id="IPR057260">
    <property type="entry name" value="Ribosomal_L19e_C"/>
</dbReference>
<keyword evidence="11" id="KW-1185">Reference proteome</keyword>
<proteinExistence type="inferred from homology"/>
<evidence type="ECO:0000313" key="11">
    <source>
        <dbReference type="Proteomes" id="UP000185779"/>
    </source>
</evidence>
<dbReference type="GO" id="GO:0070180">
    <property type="term" value="F:large ribosomal subunit rRNA binding"/>
    <property type="evidence" value="ECO:0007669"/>
    <property type="project" value="UniProtKB-UniRule"/>
</dbReference>
<comment type="subunit">
    <text evidence="2 7">Part of the 50S ribosomal subunit.</text>
</comment>
<dbReference type="Pfam" id="PF25476">
    <property type="entry name" value="Ribosomal_L19e_C"/>
    <property type="match status" value="1"/>
</dbReference>
<dbReference type="FunFam" id="1.10.1650.10:FF:000001">
    <property type="entry name" value="Ribosomal protein L19"/>
    <property type="match status" value="1"/>
</dbReference>
<dbReference type="Proteomes" id="UP000185779">
    <property type="component" value="Unassembled WGS sequence"/>
</dbReference>
<evidence type="ECO:0000256" key="8">
    <source>
        <dbReference type="RuleBase" id="RU000574"/>
    </source>
</evidence>
<dbReference type="CDD" id="cd01418">
    <property type="entry name" value="Ribosomal_L19e_A"/>
    <property type="match status" value="1"/>
</dbReference>
<dbReference type="InterPro" id="IPR033936">
    <property type="entry name" value="Ribosomal_eL19_arc"/>
</dbReference>
<dbReference type="InterPro" id="IPR023638">
    <property type="entry name" value="Ribosomal_eL19_CS"/>
</dbReference>
<dbReference type="InterPro" id="IPR039547">
    <property type="entry name" value="Ribosomal_eL19"/>
</dbReference>
<dbReference type="Pfam" id="PF01280">
    <property type="entry name" value="Ribosomal_L19e"/>
    <property type="match status" value="1"/>
</dbReference>
<dbReference type="InterPro" id="IPR057259">
    <property type="entry name" value="Ribosomal_L19e"/>
</dbReference>
<evidence type="ECO:0000256" key="2">
    <source>
        <dbReference type="ARBA" id="ARBA00011838"/>
    </source>
</evidence>
<comment type="caution">
    <text evidence="10">The sequence shown here is derived from an EMBL/GenBank/DDBJ whole genome shotgun (WGS) entry which is preliminary data.</text>
</comment>
<dbReference type="InterPro" id="IPR015973">
    <property type="entry name" value="Ribosomal_eL19_dom2"/>
</dbReference>
<dbReference type="NCBIfam" id="NF006343">
    <property type="entry name" value="PRK08570.1"/>
    <property type="match status" value="1"/>
</dbReference>
<comment type="similarity">
    <text evidence="1 7 8">Belongs to the eukaryotic ribosomal protein eL19 family.</text>
</comment>
<evidence type="ECO:0000256" key="6">
    <source>
        <dbReference type="ARBA" id="ARBA00023274"/>
    </source>
</evidence>
<dbReference type="InterPro" id="IPR015974">
    <property type="entry name" value="Ribosomal_eL19_dom3"/>
</dbReference>
<dbReference type="AlphaFoldDB" id="A0A1F2P6P1"/>
<evidence type="ECO:0000256" key="1">
    <source>
        <dbReference type="ARBA" id="ARBA00011082"/>
    </source>
</evidence>
<dbReference type="PANTHER" id="PTHR10722">
    <property type="entry name" value="60S RIBOSOMAL PROTEIN L19"/>
    <property type="match status" value="1"/>
</dbReference>
<dbReference type="HAMAP" id="MF_01475">
    <property type="entry name" value="Ribosomal_eL19"/>
    <property type="match status" value="1"/>
</dbReference>
<keyword evidence="5 7" id="KW-0689">Ribosomal protein</keyword>
<dbReference type="EMBL" id="LYOR01000003">
    <property type="protein sequence ID" value="OFV66351.1"/>
    <property type="molecule type" value="Genomic_DNA"/>
</dbReference>
<accession>A0A1F2P6P1</accession>
<evidence type="ECO:0000256" key="3">
    <source>
        <dbReference type="ARBA" id="ARBA00022730"/>
    </source>
</evidence>
<evidence type="ECO:0000259" key="9">
    <source>
        <dbReference type="SMART" id="SM01416"/>
    </source>
</evidence>
<keyword evidence="6 7" id="KW-0687">Ribonucleoprotein</keyword>
<evidence type="ECO:0000313" key="10">
    <source>
        <dbReference type="EMBL" id="OFV66351.1"/>
    </source>
</evidence>
<sequence>MGEKWVFMTDLQHQKRLAAEVLKVGTGRVWLDPTASESISEAVTRADIREKIEEGIIRKKPVKGVSRGRARIKAKKRSYGHRRGHGRRKGAKYARLSRKRRWIIKIRAQRKFLRELRDDGTLDRSTYRMLYRKAGGGEFRDLNHLKMFIETHILREA</sequence>
<dbReference type="STRING" id="1839936.SBU_000893"/>
<comment type="function">
    <text evidence="7">Binds to the 23S rRNA.</text>
</comment>
<name>A0A1F2P6P1_9EURY</name>
<dbReference type="InterPro" id="IPR015972">
    <property type="entry name" value="Ribosomal_eL19_dom1"/>
</dbReference>
<organism evidence="10 11">
    <name type="scientific">Candidatus Syntropharchaeum butanivorans</name>
    <dbReference type="NCBI Taxonomy" id="1839936"/>
    <lineage>
        <taxon>Archaea</taxon>
        <taxon>Methanobacteriati</taxon>
        <taxon>Methanobacteriota</taxon>
        <taxon>Stenosarchaea group</taxon>
        <taxon>Methanomicrobia</taxon>
        <taxon>Methanosarcinales</taxon>
        <taxon>ANME-2 cluster</taxon>
        <taxon>Candidatus Syntropharchaeum</taxon>
    </lineage>
</organism>
<evidence type="ECO:0000256" key="5">
    <source>
        <dbReference type="ARBA" id="ARBA00022980"/>
    </source>
</evidence>
<evidence type="ECO:0000256" key="7">
    <source>
        <dbReference type="HAMAP-Rule" id="MF_01475"/>
    </source>
</evidence>
<dbReference type="GO" id="GO:0006412">
    <property type="term" value="P:translation"/>
    <property type="evidence" value="ECO:0007669"/>
    <property type="project" value="UniProtKB-UniRule"/>
</dbReference>
<dbReference type="Gene3D" id="1.20.5.560">
    <property type="entry name" value="Single Heli x bin"/>
    <property type="match status" value="1"/>
</dbReference>
<dbReference type="GO" id="GO:0022625">
    <property type="term" value="C:cytosolic large ribosomal subunit"/>
    <property type="evidence" value="ECO:0007669"/>
    <property type="project" value="InterPro"/>
</dbReference>